<keyword evidence="1" id="KW-0472">Membrane</keyword>
<name>A0A502EA49_9FLAO</name>
<comment type="caution">
    <text evidence="2">The sequence shown here is derived from an EMBL/GenBank/DDBJ whole genome shotgun (WGS) entry which is preliminary data.</text>
</comment>
<gene>
    <name evidence="2" type="ORF">EAH81_24560</name>
</gene>
<organism evidence="2 3">
    <name type="scientific">Flavobacterium pectinovorum</name>
    <dbReference type="NCBI Taxonomy" id="29533"/>
    <lineage>
        <taxon>Bacteria</taxon>
        <taxon>Pseudomonadati</taxon>
        <taxon>Bacteroidota</taxon>
        <taxon>Flavobacteriia</taxon>
        <taxon>Flavobacteriales</taxon>
        <taxon>Flavobacteriaceae</taxon>
        <taxon>Flavobacterium</taxon>
    </lineage>
</organism>
<feature type="transmembrane region" description="Helical" evidence="1">
    <location>
        <begin position="38"/>
        <end position="58"/>
    </location>
</feature>
<keyword evidence="1" id="KW-1133">Transmembrane helix</keyword>
<evidence type="ECO:0000313" key="3">
    <source>
        <dbReference type="Proteomes" id="UP000319700"/>
    </source>
</evidence>
<dbReference type="EMBL" id="RCZH01000022">
    <property type="protein sequence ID" value="TPG33301.1"/>
    <property type="molecule type" value="Genomic_DNA"/>
</dbReference>
<protein>
    <submittedName>
        <fullName evidence="2">Uncharacterized protein</fullName>
    </submittedName>
</protein>
<reference evidence="2 3" key="1">
    <citation type="journal article" date="2019" name="Environ. Microbiol.">
        <title>Species interactions and distinct microbial communities in high Arctic permafrost affected cryosols are associated with the CH4 and CO2 gas fluxes.</title>
        <authorList>
            <person name="Altshuler I."/>
            <person name="Hamel J."/>
            <person name="Turney S."/>
            <person name="Magnuson E."/>
            <person name="Levesque R."/>
            <person name="Greer C."/>
            <person name="Whyte L.G."/>
        </authorList>
    </citation>
    <scope>NUCLEOTIDE SEQUENCE [LARGE SCALE GENOMIC DNA]</scope>
    <source>
        <strain evidence="2 3">42</strain>
    </source>
</reference>
<evidence type="ECO:0000313" key="2">
    <source>
        <dbReference type="EMBL" id="TPG33301.1"/>
    </source>
</evidence>
<keyword evidence="1" id="KW-0812">Transmembrane</keyword>
<evidence type="ECO:0000256" key="1">
    <source>
        <dbReference type="SAM" id="Phobius"/>
    </source>
</evidence>
<keyword evidence="3" id="KW-1185">Reference proteome</keyword>
<proteinExistence type="predicted"/>
<accession>A0A502EA49</accession>
<dbReference type="AlphaFoldDB" id="A0A502EA49"/>
<dbReference type="Proteomes" id="UP000319700">
    <property type="component" value="Unassembled WGS sequence"/>
</dbReference>
<sequence length="78" mass="9477">MHRNIGAARSKKAFYFFKRPRVQLCVRNMFLFTHFLQIQNLCFYVLIEILVIRINGALKKLNRRLFFFVISFLKLYDS</sequence>